<evidence type="ECO:0000313" key="7">
    <source>
        <dbReference type="Proteomes" id="UP000824890"/>
    </source>
</evidence>
<keyword evidence="4" id="KW-0408">Iron</keyword>
<dbReference type="EMBL" id="JAGKQM010000005">
    <property type="protein sequence ID" value="KAH0925724.1"/>
    <property type="molecule type" value="Genomic_DNA"/>
</dbReference>
<evidence type="ECO:0000313" key="6">
    <source>
        <dbReference type="EMBL" id="KAH0925724.1"/>
    </source>
</evidence>
<accession>A0ABQ8D8L5</accession>
<gene>
    <name evidence="6" type="ORF">HID58_017980</name>
</gene>
<keyword evidence="3" id="KW-0560">Oxidoreductase</keyword>
<comment type="similarity">
    <text evidence="1">Belongs to the iron/ascorbate-dependent oxidoreductase family.</text>
</comment>
<dbReference type="InterPro" id="IPR027443">
    <property type="entry name" value="IPNS-like_sf"/>
</dbReference>
<dbReference type="PANTHER" id="PTHR10209:SF811">
    <property type="entry name" value="2-OXOGLUTARATE (2OG) AND FE(II)-DEPENDENT OXYGENASE SUPERFAMILY PROTEIN"/>
    <property type="match status" value="1"/>
</dbReference>
<dbReference type="Proteomes" id="UP000824890">
    <property type="component" value="Unassembled WGS sequence"/>
</dbReference>
<evidence type="ECO:0000256" key="4">
    <source>
        <dbReference type="ARBA" id="ARBA00023004"/>
    </source>
</evidence>
<dbReference type="SUPFAM" id="SSF51197">
    <property type="entry name" value="Clavaminate synthase-like"/>
    <property type="match status" value="1"/>
</dbReference>
<evidence type="ECO:0000256" key="1">
    <source>
        <dbReference type="ARBA" id="ARBA00008056"/>
    </source>
</evidence>
<sequence length="178" mass="20358">MHTIKGYICEESHIFKEETHIFNEQTHTFMKSCIDGCTVRLIFPSRNKENFKNRKLYTSTFIVFLPGLNPNHLKEMECAKGSSMLSRYFPPCPEPDLTYGTSPHSDRSFLTILLQDHIGGLQVHQNVPPVPGALLVNLGDILQSLIRIDQAKQRVTESAWKQGRALDSRILMNALRYQ</sequence>
<organism evidence="6 7">
    <name type="scientific">Brassica napus</name>
    <name type="common">Rape</name>
    <dbReference type="NCBI Taxonomy" id="3708"/>
    <lineage>
        <taxon>Eukaryota</taxon>
        <taxon>Viridiplantae</taxon>
        <taxon>Streptophyta</taxon>
        <taxon>Embryophyta</taxon>
        <taxon>Tracheophyta</taxon>
        <taxon>Spermatophyta</taxon>
        <taxon>Magnoliopsida</taxon>
        <taxon>eudicotyledons</taxon>
        <taxon>Gunneridae</taxon>
        <taxon>Pentapetalae</taxon>
        <taxon>rosids</taxon>
        <taxon>malvids</taxon>
        <taxon>Brassicales</taxon>
        <taxon>Brassicaceae</taxon>
        <taxon>Brassiceae</taxon>
        <taxon>Brassica</taxon>
    </lineage>
</organism>
<reference evidence="6 7" key="1">
    <citation type="submission" date="2021-05" db="EMBL/GenBank/DDBJ databases">
        <title>Genome Assembly of Synthetic Allotetraploid Brassica napus Reveals Homoeologous Exchanges between Subgenomes.</title>
        <authorList>
            <person name="Davis J.T."/>
        </authorList>
    </citation>
    <scope>NUCLEOTIDE SEQUENCE [LARGE SCALE GENOMIC DNA]</scope>
    <source>
        <strain evidence="7">cv. Da-Ae</strain>
        <tissue evidence="6">Seedling</tissue>
    </source>
</reference>
<name>A0ABQ8D8L5_BRANA</name>
<dbReference type="InterPro" id="IPR044861">
    <property type="entry name" value="IPNS-like_FE2OG_OXY"/>
</dbReference>
<evidence type="ECO:0000256" key="2">
    <source>
        <dbReference type="ARBA" id="ARBA00022723"/>
    </source>
</evidence>
<comment type="caution">
    <text evidence="6">The sequence shown here is derived from an EMBL/GenBank/DDBJ whole genome shotgun (WGS) entry which is preliminary data.</text>
</comment>
<dbReference type="PROSITE" id="PS51471">
    <property type="entry name" value="FE2OG_OXY"/>
    <property type="match status" value="1"/>
</dbReference>
<protein>
    <recommendedName>
        <fullName evidence="5">Fe2OG dioxygenase domain-containing protein</fullName>
    </recommendedName>
</protein>
<evidence type="ECO:0000259" key="5">
    <source>
        <dbReference type="PROSITE" id="PS51471"/>
    </source>
</evidence>
<dbReference type="PANTHER" id="PTHR10209">
    <property type="entry name" value="OXIDOREDUCTASE, 2OG-FE II OXYGENASE FAMILY PROTEIN"/>
    <property type="match status" value="1"/>
</dbReference>
<keyword evidence="7" id="KW-1185">Reference proteome</keyword>
<keyword evidence="2" id="KW-0479">Metal-binding</keyword>
<dbReference type="Pfam" id="PF03171">
    <property type="entry name" value="2OG-FeII_Oxy"/>
    <property type="match status" value="1"/>
</dbReference>
<dbReference type="InterPro" id="IPR005123">
    <property type="entry name" value="Oxoglu/Fe-dep_dioxygenase_dom"/>
</dbReference>
<proteinExistence type="inferred from homology"/>
<feature type="domain" description="Fe2OG dioxygenase" evidence="5">
    <location>
        <begin position="80"/>
        <end position="178"/>
    </location>
</feature>
<evidence type="ECO:0000256" key="3">
    <source>
        <dbReference type="ARBA" id="ARBA00023002"/>
    </source>
</evidence>
<dbReference type="Gene3D" id="2.60.120.330">
    <property type="entry name" value="B-lactam Antibiotic, Isopenicillin N Synthase, Chain"/>
    <property type="match status" value="1"/>
</dbReference>